<evidence type="ECO:0000313" key="1">
    <source>
        <dbReference type="EMBL" id="CAG6749306.1"/>
    </source>
</evidence>
<dbReference type="AlphaFoldDB" id="A0A8D9ED46"/>
<protein>
    <submittedName>
        <fullName evidence="1">Uncharacterized protein</fullName>
    </submittedName>
</protein>
<organism evidence="1">
    <name type="scientific">Cacopsylla melanoneura</name>
    <dbReference type="NCBI Taxonomy" id="428564"/>
    <lineage>
        <taxon>Eukaryota</taxon>
        <taxon>Metazoa</taxon>
        <taxon>Ecdysozoa</taxon>
        <taxon>Arthropoda</taxon>
        <taxon>Hexapoda</taxon>
        <taxon>Insecta</taxon>
        <taxon>Pterygota</taxon>
        <taxon>Neoptera</taxon>
        <taxon>Paraneoptera</taxon>
        <taxon>Hemiptera</taxon>
        <taxon>Sternorrhyncha</taxon>
        <taxon>Psylloidea</taxon>
        <taxon>Psyllidae</taxon>
        <taxon>Psyllinae</taxon>
        <taxon>Cacopsylla</taxon>
    </lineage>
</organism>
<dbReference type="EMBL" id="HBUF01522593">
    <property type="protein sequence ID" value="CAG6749306.1"/>
    <property type="molecule type" value="Transcribed_RNA"/>
</dbReference>
<reference evidence="1" key="1">
    <citation type="submission" date="2021-05" db="EMBL/GenBank/DDBJ databases">
        <authorList>
            <person name="Alioto T."/>
            <person name="Alioto T."/>
            <person name="Gomez Garrido J."/>
        </authorList>
    </citation>
    <scope>NUCLEOTIDE SEQUENCE</scope>
</reference>
<sequence length="109" mass="13031">MFVETYATYVTCVYVETLTNLRRKNIRLQWNTDLKKLFIDDEFSNLPIFCVHAIIHVKLNDQIYLETNTVFGKQFLSLSRIFKMNDMTCSHDRGFWPTVYKIVEFFSKS</sequence>
<proteinExistence type="predicted"/>
<accession>A0A8D9ED46</accession>
<name>A0A8D9ED46_9HEMI</name>